<dbReference type="GO" id="GO:0009103">
    <property type="term" value="P:lipopolysaccharide biosynthetic process"/>
    <property type="evidence" value="ECO:0007669"/>
    <property type="project" value="TreeGrafter"/>
</dbReference>
<proteinExistence type="predicted"/>
<accession>A0AA49Q554</accession>
<name>A0AA49K0V5_9BACT</name>
<reference evidence="5" key="1">
    <citation type="submission" date="2023-07" db="EMBL/GenBank/DDBJ databases">
        <authorList>
            <person name="Haufschild T."/>
            <person name="Kallscheuer N."/>
            <person name="Hammer J."/>
            <person name="Kohn T."/>
            <person name="Kabuu M."/>
            <person name="Jogler M."/>
            <person name="Wohfarth N."/>
            <person name="Heuer A."/>
            <person name="Rohde M."/>
            <person name="van Teeseling M.C.F."/>
            <person name="Jogler C."/>
        </authorList>
    </citation>
    <scope>NUCLEOTIDE SEQUENCE</scope>
    <source>
        <strain evidence="4">Strain 138</strain>
        <strain evidence="5">Strain 318</strain>
    </source>
</reference>
<evidence type="ECO:0000313" key="6">
    <source>
        <dbReference type="Proteomes" id="UP001229955"/>
    </source>
</evidence>
<protein>
    <submittedName>
        <fullName evidence="5">Glycosyltransferase family 1 protein</fullName>
    </submittedName>
</protein>
<dbReference type="GO" id="GO:0016757">
    <property type="term" value="F:glycosyltransferase activity"/>
    <property type="evidence" value="ECO:0007669"/>
    <property type="project" value="InterPro"/>
</dbReference>
<dbReference type="InterPro" id="IPR028098">
    <property type="entry name" value="Glyco_trans_4-like_N"/>
</dbReference>
<evidence type="ECO:0000313" key="5">
    <source>
        <dbReference type="EMBL" id="WKW15383.1"/>
    </source>
</evidence>
<dbReference type="RefSeq" id="WP_367885354.1">
    <property type="nucleotide sequence ID" value="NZ_CP130612.1"/>
</dbReference>
<feature type="domain" description="Glycosyltransferase subfamily 4-like N-terminal" evidence="3">
    <location>
        <begin position="30"/>
        <end position="159"/>
    </location>
</feature>
<dbReference type="CDD" id="cd03809">
    <property type="entry name" value="GT4_MtfB-like"/>
    <property type="match status" value="1"/>
</dbReference>
<dbReference type="EMBL" id="CP130612">
    <property type="protein sequence ID" value="WKW12476.1"/>
    <property type="molecule type" value="Genomic_DNA"/>
</dbReference>
<feature type="domain" description="Glycosyl transferase family 1" evidence="2">
    <location>
        <begin position="172"/>
        <end position="308"/>
    </location>
</feature>
<accession>A0AA49K0V5</accession>
<dbReference type="Gene3D" id="3.40.50.2000">
    <property type="entry name" value="Glycogen Phosphorylase B"/>
    <property type="match status" value="2"/>
</dbReference>
<organism evidence="5 6">
    <name type="scientific">Pseudogemmatithrix spongiicola</name>
    <dbReference type="NCBI Taxonomy" id="3062599"/>
    <lineage>
        <taxon>Bacteria</taxon>
        <taxon>Pseudomonadati</taxon>
        <taxon>Gemmatimonadota</taxon>
        <taxon>Gemmatimonadia</taxon>
        <taxon>Gemmatimonadales</taxon>
        <taxon>Gemmatimonadaceae</taxon>
        <taxon>Pseudogemmatithrix</taxon>
    </lineage>
</organism>
<evidence type="ECO:0000313" key="4">
    <source>
        <dbReference type="EMBL" id="WKW12476.1"/>
    </source>
</evidence>
<gene>
    <name evidence="4" type="ORF">Strain138_001769</name>
    <name evidence="5" type="ORF">Strain318_001768</name>
</gene>
<keyword evidence="6" id="KW-1185">Reference proteome</keyword>
<dbReference type="Pfam" id="PF00534">
    <property type="entry name" value="Glycos_transf_1"/>
    <property type="match status" value="1"/>
</dbReference>
<dbReference type="Proteomes" id="UP001229955">
    <property type="component" value="Chromosome"/>
</dbReference>
<sequence length="351" mass="38125">MSRGPSVLYDGIVFDLQAMGGISVLFREIITRCPPGSFRFLGYGASPPAFVPTAAFERRRPRLLERYRDVPVEGRVPLFHSTYYRVPASRRTPCVTTVHDFVYERFVGGLRTAVHARQKRAAILRADAIICVSESTRQDLAHYVGHRAAERAAVVHNGVADGFRPSVDAVVQPQVLFVGQRGGYKNFVGAVQALEALPDLALRCVGGGPFTAAEQALVDRCLPGRARWLGHLSDEQLNSEYNSALCLLYPSCFEGFGIPVLEAMRAGCPVVAVRAGGVPEAAGDAALLTERGDPDELRAAVASLFDARRRSELVARGLVQAARFGWERSYHGTRAVYESLLGRPFAAASAP</sequence>
<dbReference type="AlphaFoldDB" id="A0AA49K0V5"/>
<dbReference type="PANTHER" id="PTHR46401:SF2">
    <property type="entry name" value="GLYCOSYLTRANSFERASE WBBK-RELATED"/>
    <property type="match status" value="1"/>
</dbReference>
<evidence type="ECO:0000259" key="2">
    <source>
        <dbReference type="Pfam" id="PF00534"/>
    </source>
</evidence>
<keyword evidence="1" id="KW-0808">Transferase</keyword>
<dbReference type="Pfam" id="PF13439">
    <property type="entry name" value="Glyco_transf_4"/>
    <property type="match status" value="1"/>
</dbReference>
<evidence type="ECO:0000256" key="1">
    <source>
        <dbReference type="ARBA" id="ARBA00022679"/>
    </source>
</evidence>
<dbReference type="EMBL" id="CP130613">
    <property type="protein sequence ID" value="WKW15383.1"/>
    <property type="molecule type" value="Genomic_DNA"/>
</dbReference>
<evidence type="ECO:0000259" key="3">
    <source>
        <dbReference type="Pfam" id="PF13439"/>
    </source>
</evidence>
<dbReference type="SUPFAM" id="SSF53756">
    <property type="entry name" value="UDP-Glycosyltransferase/glycogen phosphorylase"/>
    <property type="match status" value="1"/>
</dbReference>
<dbReference type="InterPro" id="IPR001296">
    <property type="entry name" value="Glyco_trans_1"/>
</dbReference>
<dbReference type="KEGG" id="pspc:Strain318_001768"/>
<dbReference type="PANTHER" id="PTHR46401">
    <property type="entry name" value="GLYCOSYLTRANSFERASE WBBK-RELATED"/>
    <property type="match status" value="1"/>
</dbReference>